<evidence type="ECO:0000313" key="3">
    <source>
        <dbReference type="EMBL" id="MCS0588465.1"/>
    </source>
</evidence>
<evidence type="ECO:0008006" key="5">
    <source>
        <dbReference type="Google" id="ProtNLM"/>
    </source>
</evidence>
<feature type="chain" id="PRO_5045131136" description="PsiF repeat-containing protein" evidence="2">
    <location>
        <begin position="21"/>
        <end position="116"/>
    </location>
</feature>
<sequence>MIRTLALAALLASCLPTVQAAEDAGFCKSMCSSERQECRATARKATKNDDLLERGPEDKNPFANTANHLQGQSEQERAAGGASFHKRQSERYGACDDKYQRCTRACSIPAKPARGS</sequence>
<feature type="compositionally biased region" description="Basic and acidic residues" evidence="1">
    <location>
        <begin position="42"/>
        <end position="60"/>
    </location>
</feature>
<name>A0ABT2A3Q1_9BURK</name>
<dbReference type="EMBL" id="JANUGX010000003">
    <property type="protein sequence ID" value="MCS0588465.1"/>
    <property type="molecule type" value="Genomic_DNA"/>
</dbReference>
<protein>
    <recommendedName>
        <fullName evidence="5">PsiF repeat-containing protein</fullName>
    </recommendedName>
</protein>
<reference evidence="3 4" key="1">
    <citation type="submission" date="2022-08" db="EMBL/GenBank/DDBJ databases">
        <title>Reclassification of Massilia species as members of the genera Telluria, Duganella, Pseudoduganella, Mokoshia gen. nov. and Zemynaea gen. nov. using orthogonal and non-orthogonal genome-based approaches.</title>
        <authorList>
            <person name="Bowman J.P."/>
        </authorList>
    </citation>
    <scope>NUCLEOTIDE SEQUENCE [LARGE SCALE GENOMIC DNA]</scope>
    <source>
        <strain evidence="3 4">LMG 28164</strain>
    </source>
</reference>
<proteinExistence type="predicted"/>
<dbReference type="RefSeq" id="WP_258844226.1">
    <property type="nucleotide sequence ID" value="NZ_JANUGX010000003.1"/>
</dbReference>
<accession>A0ABT2A3Q1</accession>
<keyword evidence="2" id="KW-0732">Signal</keyword>
<organism evidence="3 4">
    <name type="scientific">Massilia norwichensis</name>
    <dbReference type="NCBI Taxonomy" id="1442366"/>
    <lineage>
        <taxon>Bacteria</taxon>
        <taxon>Pseudomonadati</taxon>
        <taxon>Pseudomonadota</taxon>
        <taxon>Betaproteobacteria</taxon>
        <taxon>Burkholderiales</taxon>
        <taxon>Oxalobacteraceae</taxon>
        <taxon>Telluria group</taxon>
        <taxon>Massilia</taxon>
    </lineage>
</organism>
<evidence type="ECO:0000256" key="1">
    <source>
        <dbReference type="SAM" id="MobiDB-lite"/>
    </source>
</evidence>
<evidence type="ECO:0000256" key="2">
    <source>
        <dbReference type="SAM" id="SignalP"/>
    </source>
</evidence>
<comment type="caution">
    <text evidence="3">The sequence shown here is derived from an EMBL/GenBank/DDBJ whole genome shotgun (WGS) entry which is preliminary data.</text>
</comment>
<evidence type="ECO:0000313" key="4">
    <source>
        <dbReference type="Proteomes" id="UP001205560"/>
    </source>
</evidence>
<feature type="signal peptide" evidence="2">
    <location>
        <begin position="1"/>
        <end position="20"/>
    </location>
</feature>
<dbReference type="Proteomes" id="UP001205560">
    <property type="component" value="Unassembled WGS sequence"/>
</dbReference>
<keyword evidence="4" id="KW-1185">Reference proteome</keyword>
<feature type="region of interest" description="Disordered" evidence="1">
    <location>
        <begin position="42"/>
        <end position="65"/>
    </location>
</feature>
<gene>
    <name evidence="3" type="ORF">NX782_04540</name>
</gene>